<dbReference type="RefSeq" id="WP_121484015.1">
    <property type="nucleotide sequence ID" value="NZ_QQXL01000001.1"/>
</dbReference>
<feature type="compositionally biased region" description="Basic residues" evidence="1">
    <location>
        <begin position="82"/>
        <end position="94"/>
    </location>
</feature>
<organism evidence="2 3">
    <name type="scientific">Galactobacter caseinivorans</name>
    <dbReference type="NCBI Taxonomy" id="2676123"/>
    <lineage>
        <taxon>Bacteria</taxon>
        <taxon>Bacillati</taxon>
        <taxon>Actinomycetota</taxon>
        <taxon>Actinomycetes</taxon>
        <taxon>Micrococcales</taxon>
        <taxon>Micrococcaceae</taxon>
        <taxon>Galactobacter</taxon>
    </lineage>
</organism>
<reference evidence="2 3" key="1">
    <citation type="submission" date="2018-07" db="EMBL/GenBank/DDBJ databases">
        <title>Arthrobacter sp. nov., isolated from raw cow's milk with high bacterial count.</title>
        <authorList>
            <person name="Hahne J."/>
            <person name="Isele D."/>
            <person name="Lipski A."/>
        </authorList>
    </citation>
    <scope>NUCLEOTIDE SEQUENCE [LARGE SCALE GENOMIC DNA]</scope>
    <source>
        <strain evidence="2 3">JZ R-183</strain>
    </source>
</reference>
<dbReference type="Proteomes" id="UP000273119">
    <property type="component" value="Unassembled WGS sequence"/>
</dbReference>
<accession>A0A496PMI8</accession>
<evidence type="ECO:0000313" key="3">
    <source>
        <dbReference type="Proteomes" id="UP000273119"/>
    </source>
</evidence>
<name>A0A496PMI8_9MICC</name>
<evidence type="ECO:0000256" key="1">
    <source>
        <dbReference type="SAM" id="MobiDB-lite"/>
    </source>
</evidence>
<comment type="caution">
    <text evidence="2">The sequence shown here is derived from an EMBL/GenBank/DDBJ whole genome shotgun (WGS) entry which is preliminary data.</text>
</comment>
<keyword evidence="3" id="KW-1185">Reference proteome</keyword>
<dbReference type="AlphaFoldDB" id="A0A496PMI8"/>
<evidence type="ECO:0000313" key="2">
    <source>
        <dbReference type="EMBL" id="RKW71752.1"/>
    </source>
</evidence>
<dbReference type="EMBL" id="QQXL01000001">
    <property type="protein sequence ID" value="RKW71752.1"/>
    <property type="molecule type" value="Genomic_DNA"/>
</dbReference>
<feature type="region of interest" description="Disordered" evidence="1">
    <location>
        <begin position="70"/>
        <end position="94"/>
    </location>
</feature>
<sequence>MAILATAVSLWDGGELHMFEPGDLVPDWAEGRVGSHCLLPDAAASGLAGDSAVPVVRVGDAEPVADLAPDAAASGLDFTKPAPKRGPGRPRKGA</sequence>
<protein>
    <submittedName>
        <fullName evidence="2">Uncharacterized protein</fullName>
    </submittedName>
</protein>
<proteinExistence type="predicted"/>
<gene>
    <name evidence="2" type="ORF">DWQ67_02690</name>
</gene>